<comment type="caution">
    <text evidence="1">The sequence shown here is derived from an EMBL/GenBank/DDBJ whole genome shotgun (WGS) entry which is preliminary data.</text>
</comment>
<accession>A0A814AU52</accession>
<sequence>MGAVCCCKRNDERYSNTPIHQLSRNRSDYFSKIDRHECSPGTILDDDFETEIISAVAQGMILIRQVYQMELNRIIDAMRYFAPESYHNLFFSDYPDKNGIQAHEMARRRVVSDEVKQQLNNRINESIKLSFESQTTDWNSKSRETSRLFIELNRIIDEMRYFAPESYHNLFFSDYPDKSGIQAHEMARRRVVSDEVKQQLNDRINESMKLSFESQTTDWNSKSREASRLFVKTLIENLVEDAIYHLIFE</sequence>
<evidence type="ECO:0000313" key="2">
    <source>
        <dbReference type="Proteomes" id="UP000663860"/>
    </source>
</evidence>
<dbReference type="Proteomes" id="UP000663860">
    <property type="component" value="Unassembled WGS sequence"/>
</dbReference>
<evidence type="ECO:0000313" key="1">
    <source>
        <dbReference type="EMBL" id="CAF0918463.1"/>
    </source>
</evidence>
<protein>
    <submittedName>
        <fullName evidence="1">Uncharacterized protein</fullName>
    </submittedName>
</protein>
<dbReference type="AlphaFoldDB" id="A0A814AU52"/>
<name>A0A814AU52_9BILA</name>
<organism evidence="1 2">
    <name type="scientific">Adineta steineri</name>
    <dbReference type="NCBI Taxonomy" id="433720"/>
    <lineage>
        <taxon>Eukaryota</taxon>
        <taxon>Metazoa</taxon>
        <taxon>Spiralia</taxon>
        <taxon>Gnathifera</taxon>
        <taxon>Rotifera</taxon>
        <taxon>Eurotatoria</taxon>
        <taxon>Bdelloidea</taxon>
        <taxon>Adinetida</taxon>
        <taxon>Adinetidae</taxon>
        <taxon>Adineta</taxon>
    </lineage>
</organism>
<gene>
    <name evidence="1" type="ORF">IZO911_LOCUS13176</name>
</gene>
<proteinExistence type="predicted"/>
<dbReference type="EMBL" id="CAJNOE010000104">
    <property type="protein sequence ID" value="CAF0918463.1"/>
    <property type="molecule type" value="Genomic_DNA"/>
</dbReference>
<reference evidence="1" key="1">
    <citation type="submission" date="2021-02" db="EMBL/GenBank/DDBJ databases">
        <authorList>
            <person name="Nowell W R."/>
        </authorList>
    </citation>
    <scope>NUCLEOTIDE SEQUENCE</scope>
</reference>